<evidence type="ECO:0000256" key="2">
    <source>
        <dbReference type="SAM" id="MobiDB-lite"/>
    </source>
</evidence>
<dbReference type="SMART" id="SM00363">
    <property type="entry name" value="S4"/>
    <property type="match status" value="1"/>
</dbReference>
<evidence type="ECO:0000259" key="3">
    <source>
        <dbReference type="SMART" id="SM00363"/>
    </source>
</evidence>
<dbReference type="GO" id="GO:0160139">
    <property type="term" value="F:23S rRNA pseudouridine(2605) synthase activity"/>
    <property type="evidence" value="ECO:0007669"/>
    <property type="project" value="UniProtKB-EC"/>
</dbReference>
<dbReference type="GO" id="GO:0006396">
    <property type="term" value="P:RNA processing"/>
    <property type="evidence" value="ECO:0007669"/>
    <property type="project" value="UniProtKB-ARBA"/>
</dbReference>
<proteinExistence type="predicted"/>
<dbReference type="CDD" id="cd00165">
    <property type="entry name" value="S4"/>
    <property type="match status" value="1"/>
</dbReference>
<dbReference type="RefSeq" id="WP_184329693.1">
    <property type="nucleotide sequence ID" value="NZ_JACHHZ010000001.1"/>
</dbReference>
<reference evidence="4 5" key="1">
    <citation type="submission" date="2020-08" db="EMBL/GenBank/DDBJ databases">
        <title>Genomic Encyclopedia of Type Strains, Phase IV (KMG-IV): sequencing the most valuable type-strain genomes for metagenomic binning, comparative biology and taxonomic classification.</title>
        <authorList>
            <person name="Goeker M."/>
        </authorList>
    </citation>
    <scope>NUCLEOTIDE SEQUENCE [LARGE SCALE GENOMIC DNA]</scope>
    <source>
        <strain evidence="4 5">DSM 26723</strain>
    </source>
</reference>
<dbReference type="SUPFAM" id="SSF55120">
    <property type="entry name" value="Pseudouridine synthase"/>
    <property type="match status" value="1"/>
</dbReference>
<dbReference type="Gene3D" id="3.30.2350.10">
    <property type="entry name" value="Pseudouridine synthase"/>
    <property type="match status" value="1"/>
</dbReference>
<dbReference type="Pfam" id="PF01479">
    <property type="entry name" value="S4"/>
    <property type="match status" value="1"/>
</dbReference>
<dbReference type="Proteomes" id="UP000588068">
    <property type="component" value="Unassembled WGS sequence"/>
</dbReference>
<dbReference type="EC" id="5.4.99.22" evidence="4"/>
<dbReference type="GO" id="GO:0001522">
    <property type="term" value="P:pseudouridine synthesis"/>
    <property type="evidence" value="ECO:0007669"/>
    <property type="project" value="InterPro"/>
</dbReference>
<dbReference type="Gene3D" id="3.10.290.10">
    <property type="entry name" value="RNA-binding S4 domain"/>
    <property type="match status" value="1"/>
</dbReference>
<dbReference type="InterPro" id="IPR002942">
    <property type="entry name" value="S4_RNA-bd"/>
</dbReference>
<dbReference type="InterPro" id="IPR020103">
    <property type="entry name" value="PsdUridine_synth_cat_dom_sf"/>
</dbReference>
<dbReference type="PROSITE" id="PS50889">
    <property type="entry name" value="S4"/>
    <property type="match status" value="1"/>
</dbReference>
<protein>
    <submittedName>
        <fullName evidence="4">23S rRNA pseudouridine2605 synthase</fullName>
        <ecNumber evidence="4">5.4.99.22</ecNumber>
    </submittedName>
</protein>
<dbReference type="InterPro" id="IPR050343">
    <property type="entry name" value="RsuA_PseudoU_synthase"/>
</dbReference>
<keyword evidence="4" id="KW-0413">Isomerase</keyword>
<dbReference type="InterPro" id="IPR036986">
    <property type="entry name" value="S4_RNA-bd_sf"/>
</dbReference>
<dbReference type="AlphaFoldDB" id="A0A841HI51"/>
<evidence type="ECO:0000256" key="1">
    <source>
        <dbReference type="PROSITE-ProRule" id="PRU00182"/>
    </source>
</evidence>
<dbReference type="SUPFAM" id="SSF55174">
    <property type="entry name" value="Alpha-L RNA-binding motif"/>
    <property type="match status" value="1"/>
</dbReference>
<dbReference type="EMBL" id="JACHHZ010000001">
    <property type="protein sequence ID" value="MBB6091928.1"/>
    <property type="molecule type" value="Genomic_DNA"/>
</dbReference>
<keyword evidence="5" id="KW-1185">Reference proteome</keyword>
<comment type="caution">
    <text evidence="4">The sequence shown here is derived from an EMBL/GenBank/DDBJ whole genome shotgun (WGS) entry which is preliminary data.</text>
</comment>
<feature type="region of interest" description="Disordered" evidence="2">
    <location>
        <begin position="253"/>
        <end position="279"/>
    </location>
</feature>
<sequence length="279" mass="31184">MSSESERLHKLLAQHGLGSRREVEKWMLAGRVMLNGKPAQPGDRYRDGDRVVLDGQDVTSRLKTTAGKASVLAYHKPQGQPVQPASAGEESSAEESVMERLPAVRGARWLVINTMQPGDSGLLMVTSDGRLADGLRRRAEQIPSAYVARVLVPEPEFDPETLPRMVQFNDQPVAFESIEPAGGEGTNRWFRVEAAHSHRRAAVRALFETHGLKVSRVIQVKFADIELPRELPRGKHKALTDQQVARLYEYAEMEQPVAAPPPRRAPRRAADRQRKKRAR</sequence>
<gene>
    <name evidence="4" type="ORF">HNQ60_000774</name>
</gene>
<feature type="region of interest" description="Disordered" evidence="2">
    <location>
        <begin position="75"/>
        <end position="95"/>
    </location>
</feature>
<dbReference type="PANTHER" id="PTHR47683">
    <property type="entry name" value="PSEUDOURIDINE SYNTHASE FAMILY PROTEIN-RELATED"/>
    <property type="match status" value="1"/>
</dbReference>
<accession>A0A841HI51</accession>
<dbReference type="PANTHER" id="PTHR47683:SF3">
    <property type="entry name" value="RIBOSOMAL LARGE SUBUNIT PSEUDOURIDINE SYNTHASE B"/>
    <property type="match status" value="1"/>
</dbReference>
<evidence type="ECO:0000313" key="4">
    <source>
        <dbReference type="EMBL" id="MBB6091928.1"/>
    </source>
</evidence>
<dbReference type="GO" id="GO:0003723">
    <property type="term" value="F:RNA binding"/>
    <property type="evidence" value="ECO:0007669"/>
    <property type="project" value="UniProtKB-KW"/>
</dbReference>
<name>A0A841HI51_9GAMM</name>
<organism evidence="4 5">
    <name type="scientific">Povalibacter uvarum</name>
    <dbReference type="NCBI Taxonomy" id="732238"/>
    <lineage>
        <taxon>Bacteria</taxon>
        <taxon>Pseudomonadati</taxon>
        <taxon>Pseudomonadota</taxon>
        <taxon>Gammaproteobacteria</taxon>
        <taxon>Steroidobacterales</taxon>
        <taxon>Steroidobacteraceae</taxon>
        <taxon>Povalibacter</taxon>
    </lineage>
</organism>
<feature type="domain" description="RNA-binding S4" evidence="3">
    <location>
        <begin position="6"/>
        <end position="64"/>
    </location>
</feature>
<evidence type="ECO:0000313" key="5">
    <source>
        <dbReference type="Proteomes" id="UP000588068"/>
    </source>
</evidence>
<keyword evidence="1" id="KW-0694">RNA-binding</keyword>